<gene>
    <name evidence="1" type="ORF">EZ428_15130</name>
</gene>
<protein>
    <submittedName>
        <fullName evidence="1">Uncharacterized protein</fullName>
    </submittedName>
</protein>
<organism evidence="1 2">
    <name type="scientific">Pedobacter frigiditerrae</name>
    <dbReference type="NCBI Taxonomy" id="2530452"/>
    <lineage>
        <taxon>Bacteria</taxon>
        <taxon>Pseudomonadati</taxon>
        <taxon>Bacteroidota</taxon>
        <taxon>Sphingobacteriia</taxon>
        <taxon>Sphingobacteriales</taxon>
        <taxon>Sphingobacteriaceae</taxon>
        <taxon>Pedobacter</taxon>
    </lineage>
</organism>
<proteinExistence type="predicted"/>
<evidence type="ECO:0000313" key="2">
    <source>
        <dbReference type="Proteomes" id="UP000292884"/>
    </source>
</evidence>
<dbReference type="EMBL" id="SJSK01000003">
    <property type="protein sequence ID" value="TCC90597.1"/>
    <property type="molecule type" value="Genomic_DNA"/>
</dbReference>
<sequence>MKTNKSLIILLVISTMLSVYALMKKGKASPAIDMVLFYKNRKKVYDRDSTKNYFWNNYPFVVLTSEGKKIDSTMKLMDANLGVTTFKKLTHGKPKIIFKYTNKSLETVNPKSILEIIDKLGMNDQVYIITNFKNSPSEKDSLIGNNKIRGFKTSKSFGSVIEKTDLPFIFLLSSNYTIEKIFVPRKEIPEVTEKYLKYLQRYL</sequence>
<dbReference type="Proteomes" id="UP000292884">
    <property type="component" value="Unassembled WGS sequence"/>
</dbReference>
<dbReference type="OrthoDB" id="1495436at2"/>
<dbReference type="AlphaFoldDB" id="A0A4R0MV04"/>
<accession>A0A4R0MV04</accession>
<reference evidence="1 2" key="1">
    <citation type="submission" date="2019-02" db="EMBL/GenBank/DDBJ databases">
        <title>Pedobacter sp. RP-1-13 sp. nov., isolated from Arctic soil.</title>
        <authorList>
            <person name="Dahal R.H."/>
        </authorList>
    </citation>
    <scope>NUCLEOTIDE SEQUENCE [LARGE SCALE GENOMIC DNA]</scope>
    <source>
        <strain evidence="1 2">RP-1-13</strain>
    </source>
</reference>
<evidence type="ECO:0000313" key="1">
    <source>
        <dbReference type="EMBL" id="TCC90597.1"/>
    </source>
</evidence>
<comment type="caution">
    <text evidence="1">The sequence shown here is derived from an EMBL/GenBank/DDBJ whole genome shotgun (WGS) entry which is preliminary data.</text>
</comment>
<dbReference type="RefSeq" id="WP_131553994.1">
    <property type="nucleotide sequence ID" value="NZ_SJSK01000003.1"/>
</dbReference>
<name>A0A4R0MV04_9SPHI</name>
<keyword evidence="2" id="KW-1185">Reference proteome</keyword>